<sequence>MSLNQDVGSRGRGRGWQQPDNPPKELRRPKAVPDETKVEAPKSTLSAEAKEWYPPNYVPQAPASYTPDDSQYRVQKFSVQNRLRQAQDQNPYNLNEMSQYLDEAENMDLREHIGYLITVMCEITFDPGKFDILCGSIVDMFASTLHNASYTRALVEAIVNQSIAESNFRYNGARLCSMYDSVATPEESTFRACLLERCSTEENKIISGVETSEENMRGFAMFLAEIYTQLEDSQGGRIKTLGESLCKVLLHLLDTDKETNIKAVCQLLKLSGIALDADCPGGINAAFERLKRRAQLPSVRGVLALRATRWGLAENDPTPPLEDPRRRQNGLMTPEGGYLADGYTLTPEECAFMQNNLPNNKTAALEEDILEELDGDGWGTGMDAEMREGFLEFLKHSNQIKR</sequence>
<dbReference type="EMBL" id="CAJOBZ010000004">
    <property type="protein sequence ID" value="CAF4777129.1"/>
    <property type="molecule type" value="Genomic_DNA"/>
</dbReference>
<feature type="compositionally biased region" description="Basic and acidic residues" evidence="1">
    <location>
        <begin position="22"/>
        <end position="40"/>
    </location>
</feature>
<feature type="region of interest" description="Disordered" evidence="1">
    <location>
        <begin position="1"/>
        <end position="53"/>
    </location>
</feature>
<dbReference type="Proteomes" id="UP000663880">
    <property type="component" value="Unassembled WGS sequence"/>
</dbReference>
<dbReference type="PANTHER" id="PTHR23254">
    <property type="entry name" value="EIF4G DOMAIN PROTEIN"/>
    <property type="match status" value="1"/>
</dbReference>
<name>A0A821MZR8_9NEOP</name>
<keyword evidence="3" id="KW-1185">Reference proteome</keyword>
<dbReference type="OrthoDB" id="8171816at2759"/>
<dbReference type="Gene3D" id="1.25.40.180">
    <property type="match status" value="1"/>
</dbReference>
<proteinExistence type="predicted"/>
<accession>A0A821MZR8</accession>
<dbReference type="InterPro" id="IPR051367">
    <property type="entry name" value="mRNA_TranslReg/HistoneTransl"/>
</dbReference>
<dbReference type="GO" id="GO:0006446">
    <property type="term" value="P:regulation of translational initiation"/>
    <property type="evidence" value="ECO:0007669"/>
    <property type="project" value="TreeGrafter"/>
</dbReference>
<evidence type="ECO:0000256" key="1">
    <source>
        <dbReference type="SAM" id="MobiDB-lite"/>
    </source>
</evidence>
<comment type="caution">
    <text evidence="2">The sequence shown here is derived from an EMBL/GenBank/DDBJ whole genome shotgun (WGS) entry which is preliminary data.</text>
</comment>
<dbReference type="AlphaFoldDB" id="A0A821MZR8"/>
<protein>
    <recommendedName>
        <fullName evidence="4">Polyadenylate-binding protein-interacting protein 1</fullName>
    </recommendedName>
</protein>
<feature type="region of interest" description="Disordered" evidence="1">
    <location>
        <begin position="314"/>
        <end position="333"/>
    </location>
</feature>
<dbReference type="GO" id="GO:0008494">
    <property type="term" value="F:translation activator activity"/>
    <property type="evidence" value="ECO:0007669"/>
    <property type="project" value="TreeGrafter"/>
</dbReference>
<reference evidence="2" key="1">
    <citation type="submission" date="2021-02" db="EMBL/GenBank/DDBJ databases">
        <authorList>
            <person name="Steward A R."/>
        </authorList>
    </citation>
    <scope>NUCLEOTIDE SEQUENCE</scope>
</reference>
<organism evidence="2 3">
    <name type="scientific">Pieris macdunnoughi</name>
    <dbReference type="NCBI Taxonomy" id="345717"/>
    <lineage>
        <taxon>Eukaryota</taxon>
        <taxon>Metazoa</taxon>
        <taxon>Ecdysozoa</taxon>
        <taxon>Arthropoda</taxon>
        <taxon>Hexapoda</taxon>
        <taxon>Insecta</taxon>
        <taxon>Pterygota</taxon>
        <taxon>Neoptera</taxon>
        <taxon>Endopterygota</taxon>
        <taxon>Lepidoptera</taxon>
        <taxon>Glossata</taxon>
        <taxon>Ditrysia</taxon>
        <taxon>Papilionoidea</taxon>
        <taxon>Pieridae</taxon>
        <taxon>Pierinae</taxon>
        <taxon>Pieris</taxon>
    </lineage>
</organism>
<gene>
    <name evidence="2" type="ORF">PMACD_LOCUS2130</name>
</gene>
<dbReference type="PANTHER" id="PTHR23254:SF15">
    <property type="entry name" value="POLYADENYLATE-BINDING PROTEIN-INTERACTING PROTEIN 1"/>
    <property type="match status" value="1"/>
</dbReference>
<evidence type="ECO:0000313" key="3">
    <source>
        <dbReference type="Proteomes" id="UP000663880"/>
    </source>
</evidence>
<evidence type="ECO:0008006" key="4">
    <source>
        <dbReference type="Google" id="ProtNLM"/>
    </source>
</evidence>
<dbReference type="InterPro" id="IPR016024">
    <property type="entry name" value="ARM-type_fold"/>
</dbReference>
<dbReference type="SUPFAM" id="SSF48371">
    <property type="entry name" value="ARM repeat"/>
    <property type="match status" value="1"/>
</dbReference>
<evidence type="ECO:0000313" key="2">
    <source>
        <dbReference type="EMBL" id="CAF4777129.1"/>
    </source>
</evidence>